<feature type="chain" id="PRO_5025332945" evidence="1">
    <location>
        <begin position="23"/>
        <end position="430"/>
    </location>
</feature>
<evidence type="ECO:0000313" key="2">
    <source>
        <dbReference type="EMBL" id="KAF2664421.1"/>
    </source>
</evidence>
<dbReference type="Proteomes" id="UP000799302">
    <property type="component" value="Unassembled WGS sequence"/>
</dbReference>
<accession>A0A6A6TYL7</accession>
<feature type="signal peptide" evidence="1">
    <location>
        <begin position="1"/>
        <end position="22"/>
    </location>
</feature>
<sequence length="430" mass="46055">MSSLASKSLAFVVAALLSPAFSQPVGPGLGGLGPGLAVPGAQLKTGCGVADFTQDNWNTNDLDDFILGIPQFGQQAGFPRNVLAANSINGDPTFDCTDFSRPGSCSIPGPFPDGSTVCSSFNDLRFGFVAQAYENIYNNLRNMFNGIKDAHDQVNSEGYIGTMLHDISPQPLPVSRDNLLKIQELALNFIPVPEAGAELNFIRKILKKFTKLAKKTVKKAQKDSAMEAETLAEQPEIMQGLLDSVVPTVQSAVMDQLNSIFVNGVTDDSNVQVLLGGAHLNPVMSQSDYASAMAQNIRAYLLSMAMSKIGMTLVVDNIVSTCANNDPEDFLSPDGAVCQRFRLPEDEGTTVTLTSGDHPNAMGDIQNRFGFKLQDIALNAEACKEAGKTFADVDFDAFLDSDTPGVFPDCLFGIHVNAEKITPFGEPLKL</sequence>
<proteinExistence type="predicted"/>
<dbReference type="AlphaFoldDB" id="A0A6A6TYL7"/>
<gene>
    <name evidence="2" type="ORF">BT63DRAFT_459909</name>
</gene>
<dbReference type="EMBL" id="MU004242">
    <property type="protein sequence ID" value="KAF2664421.1"/>
    <property type="molecule type" value="Genomic_DNA"/>
</dbReference>
<dbReference type="OrthoDB" id="4980944at2759"/>
<evidence type="ECO:0000256" key="1">
    <source>
        <dbReference type="SAM" id="SignalP"/>
    </source>
</evidence>
<organism evidence="2 3">
    <name type="scientific">Microthyrium microscopicum</name>
    <dbReference type="NCBI Taxonomy" id="703497"/>
    <lineage>
        <taxon>Eukaryota</taxon>
        <taxon>Fungi</taxon>
        <taxon>Dikarya</taxon>
        <taxon>Ascomycota</taxon>
        <taxon>Pezizomycotina</taxon>
        <taxon>Dothideomycetes</taxon>
        <taxon>Dothideomycetes incertae sedis</taxon>
        <taxon>Microthyriales</taxon>
        <taxon>Microthyriaceae</taxon>
        <taxon>Microthyrium</taxon>
    </lineage>
</organism>
<reference evidence="2" key="1">
    <citation type="journal article" date="2020" name="Stud. Mycol.">
        <title>101 Dothideomycetes genomes: a test case for predicting lifestyles and emergence of pathogens.</title>
        <authorList>
            <person name="Haridas S."/>
            <person name="Albert R."/>
            <person name="Binder M."/>
            <person name="Bloem J."/>
            <person name="Labutti K."/>
            <person name="Salamov A."/>
            <person name="Andreopoulos B."/>
            <person name="Baker S."/>
            <person name="Barry K."/>
            <person name="Bills G."/>
            <person name="Bluhm B."/>
            <person name="Cannon C."/>
            <person name="Castanera R."/>
            <person name="Culley D."/>
            <person name="Daum C."/>
            <person name="Ezra D."/>
            <person name="Gonzalez J."/>
            <person name="Henrissat B."/>
            <person name="Kuo A."/>
            <person name="Liang C."/>
            <person name="Lipzen A."/>
            <person name="Lutzoni F."/>
            <person name="Magnuson J."/>
            <person name="Mondo S."/>
            <person name="Nolan M."/>
            <person name="Ohm R."/>
            <person name="Pangilinan J."/>
            <person name="Park H.-J."/>
            <person name="Ramirez L."/>
            <person name="Alfaro M."/>
            <person name="Sun H."/>
            <person name="Tritt A."/>
            <person name="Yoshinaga Y."/>
            <person name="Zwiers L.-H."/>
            <person name="Turgeon B."/>
            <person name="Goodwin S."/>
            <person name="Spatafora J."/>
            <person name="Crous P."/>
            <person name="Grigoriev I."/>
        </authorList>
    </citation>
    <scope>NUCLEOTIDE SEQUENCE</scope>
    <source>
        <strain evidence="2">CBS 115976</strain>
    </source>
</reference>
<name>A0A6A6TYL7_9PEZI</name>
<keyword evidence="3" id="KW-1185">Reference proteome</keyword>
<keyword evidence="1" id="KW-0732">Signal</keyword>
<evidence type="ECO:0000313" key="3">
    <source>
        <dbReference type="Proteomes" id="UP000799302"/>
    </source>
</evidence>
<protein>
    <submittedName>
        <fullName evidence="2">Uncharacterized protein</fullName>
    </submittedName>
</protein>